<comment type="caution">
    <text evidence="1">The sequence shown here is derived from an EMBL/GenBank/DDBJ whole genome shotgun (WGS) entry which is preliminary data.</text>
</comment>
<protein>
    <submittedName>
        <fullName evidence="1">Uncharacterized protein</fullName>
    </submittedName>
</protein>
<dbReference type="RefSeq" id="WP_148579763.1">
    <property type="nucleotide sequence ID" value="NZ_SDKK01000013.1"/>
</dbReference>
<sequence>MEVELKVFEQGRARRHLDLRRDLVFRLQLVLGLGADDDQLLAERRAAGMSLSAFMSPLLWIGTV</sequence>
<reference evidence="1 2" key="1">
    <citation type="submission" date="2019-01" db="EMBL/GenBank/DDBJ databases">
        <title>Zoogloea oleivorans genome sequencing and assembly.</title>
        <authorList>
            <person name="Tancsics A."/>
            <person name="Farkas M."/>
            <person name="Kriszt B."/>
            <person name="Maroti G."/>
            <person name="Horvath B."/>
        </authorList>
    </citation>
    <scope>NUCLEOTIDE SEQUENCE [LARGE SCALE GENOMIC DNA]</scope>
    <source>
        <strain evidence="1 2">Buc</strain>
    </source>
</reference>
<evidence type="ECO:0000313" key="2">
    <source>
        <dbReference type="Proteomes" id="UP000389128"/>
    </source>
</evidence>
<name>A0A6C2CLW7_9RHOO</name>
<evidence type="ECO:0000313" key="1">
    <source>
        <dbReference type="EMBL" id="TYC55197.1"/>
    </source>
</evidence>
<accession>A0A6C2CLW7</accession>
<gene>
    <name evidence="1" type="ORF">ETQ85_14330</name>
</gene>
<dbReference type="AlphaFoldDB" id="A0A6C2CLW7"/>
<dbReference type="Proteomes" id="UP000389128">
    <property type="component" value="Unassembled WGS sequence"/>
</dbReference>
<organism evidence="1 2">
    <name type="scientific">Zoogloea oleivorans</name>
    <dbReference type="NCBI Taxonomy" id="1552750"/>
    <lineage>
        <taxon>Bacteria</taxon>
        <taxon>Pseudomonadati</taxon>
        <taxon>Pseudomonadota</taxon>
        <taxon>Betaproteobacteria</taxon>
        <taxon>Rhodocyclales</taxon>
        <taxon>Zoogloeaceae</taxon>
        <taxon>Zoogloea</taxon>
    </lineage>
</organism>
<dbReference type="EMBL" id="SDKK01000013">
    <property type="protein sequence ID" value="TYC55197.1"/>
    <property type="molecule type" value="Genomic_DNA"/>
</dbReference>
<keyword evidence="2" id="KW-1185">Reference proteome</keyword>
<proteinExistence type="predicted"/>